<dbReference type="InParanoid" id="K3X018"/>
<reference evidence="1" key="3">
    <citation type="submission" date="2015-02" db="UniProtKB">
        <authorList>
            <consortium name="EnsemblProtists"/>
        </authorList>
    </citation>
    <scope>IDENTIFICATION</scope>
    <source>
        <strain evidence="1">DAOM BR144</strain>
    </source>
</reference>
<dbReference type="Proteomes" id="UP000019132">
    <property type="component" value="Unassembled WGS sequence"/>
</dbReference>
<evidence type="ECO:0000313" key="2">
    <source>
        <dbReference type="Proteomes" id="UP000019132"/>
    </source>
</evidence>
<dbReference type="EMBL" id="GL376596">
    <property type="status" value="NOT_ANNOTATED_CDS"/>
    <property type="molecule type" value="Genomic_DNA"/>
</dbReference>
<organism evidence="1 2">
    <name type="scientific">Globisporangium ultimum (strain ATCC 200006 / CBS 805.95 / DAOM BR144)</name>
    <name type="common">Pythium ultimum</name>
    <dbReference type="NCBI Taxonomy" id="431595"/>
    <lineage>
        <taxon>Eukaryota</taxon>
        <taxon>Sar</taxon>
        <taxon>Stramenopiles</taxon>
        <taxon>Oomycota</taxon>
        <taxon>Peronosporomycetes</taxon>
        <taxon>Pythiales</taxon>
        <taxon>Pythiaceae</taxon>
        <taxon>Globisporangium</taxon>
    </lineage>
</organism>
<dbReference type="AlphaFoldDB" id="K3X018"/>
<accession>K3X018</accession>
<dbReference type="HOGENOM" id="CLU_1063470_0_0_1"/>
<name>K3X018_GLOUD</name>
<evidence type="ECO:0000313" key="1">
    <source>
        <dbReference type="EnsemblProtists" id="PYU1_T010567"/>
    </source>
</evidence>
<reference evidence="2" key="2">
    <citation type="submission" date="2010-04" db="EMBL/GenBank/DDBJ databases">
        <authorList>
            <person name="Buell R."/>
            <person name="Hamilton J."/>
            <person name="Hostetler J."/>
        </authorList>
    </citation>
    <scope>NUCLEOTIDE SEQUENCE [LARGE SCALE GENOMIC DNA]</scope>
    <source>
        <strain evidence="2">DAOM:BR144</strain>
    </source>
</reference>
<keyword evidence="2" id="KW-1185">Reference proteome</keyword>
<proteinExistence type="predicted"/>
<dbReference type="VEuPathDB" id="FungiDB:PYU1_G010544"/>
<sequence length="262" mass="29138">MSTHAINVSVTDVRVEISRTNLTTDIRFDAITLEIPLDYLPHQRLTYNNTALEWIPVKETPTGNRVYDMLKYEDCSGNSCVVQLTEYDSSEAEHYIESGREDSMALLNRGIRGGIDRNPSNTSFIVVGVGKRIQGDEILTYQEMNYTSQTLVRLINARKVYSVTVGLLSWRTQDLVKVYGAGCVIVGNNTCMGLSFPLDATASEQHLLAGASRLPLRLLSPLYFTDYFYGVETFPTSLVTLPTTTSYKTVPTKANLVSPLTS</sequence>
<dbReference type="EnsemblProtists" id="PYU1_T010567">
    <property type="protein sequence ID" value="PYU1_T010567"/>
    <property type="gene ID" value="PYU1_G010544"/>
</dbReference>
<reference evidence="2" key="1">
    <citation type="journal article" date="2010" name="Genome Biol.">
        <title>Genome sequence of the necrotrophic plant pathogen Pythium ultimum reveals original pathogenicity mechanisms and effector repertoire.</title>
        <authorList>
            <person name="Levesque C.A."/>
            <person name="Brouwer H."/>
            <person name="Cano L."/>
            <person name="Hamilton J.P."/>
            <person name="Holt C."/>
            <person name="Huitema E."/>
            <person name="Raffaele S."/>
            <person name="Robideau G.P."/>
            <person name="Thines M."/>
            <person name="Win J."/>
            <person name="Zerillo M.M."/>
            <person name="Beakes G.W."/>
            <person name="Boore J.L."/>
            <person name="Busam D."/>
            <person name="Dumas B."/>
            <person name="Ferriera S."/>
            <person name="Fuerstenberg S.I."/>
            <person name="Gachon C.M."/>
            <person name="Gaulin E."/>
            <person name="Govers F."/>
            <person name="Grenville-Briggs L."/>
            <person name="Horner N."/>
            <person name="Hostetler J."/>
            <person name="Jiang R.H."/>
            <person name="Johnson J."/>
            <person name="Krajaejun T."/>
            <person name="Lin H."/>
            <person name="Meijer H.J."/>
            <person name="Moore B."/>
            <person name="Morris P."/>
            <person name="Phuntmart V."/>
            <person name="Puiu D."/>
            <person name="Shetty J."/>
            <person name="Stajich J.E."/>
            <person name="Tripathy S."/>
            <person name="Wawra S."/>
            <person name="van West P."/>
            <person name="Whitty B.R."/>
            <person name="Coutinho P.M."/>
            <person name="Henrissat B."/>
            <person name="Martin F."/>
            <person name="Thomas P.D."/>
            <person name="Tyler B.M."/>
            <person name="De Vries R.P."/>
            <person name="Kamoun S."/>
            <person name="Yandell M."/>
            <person name="Tisserat N."/>
            <person name="Buell C.R."/>
        </authorList>
    </citation>
    <scope>NUCLEOTIDE SEQUENCE</scope>
    <source>
        <strain evidence="2">DAOM:BR144</strain>
    </source>
</reference>
<protein>
    <submittedName>
        <fullName evidence="1">Uncharacterized protein</fullName>
    </submittedName>
</protein>
<dbReference type="eggNOG" id="ENOG502SKYB">
    <property type="taxonomic scope" value="Eukaryota"/>
</dbReference>